<reference evidence="3 4" key="1">
    <citation type="submission" date="2019-03" db="EMBL/GenBank/DDBJ databases">
        <title>An improved genome assembly of the fluke Schistosoma japonicum.</title>
        <authorList>
            <person name="Hu W."/>
            <person name="Luo F."/>
            <person name="Yin M."/>
            <person name="Mo X."/>
            <person name="Sun C."/>
            <person name="Wu Q."/>
            <person name="Zhu B."/>
            <person name="Xiang M."/>
            <person name="Wang J."/>
            <person name="Wang Y."/>
            <person name="Zhang T."/>
            <person name="Xu B."/>
            <person name="Zheng H."/>
            <person name="Feng Z."/>
        </authorList>
    </citation>
    <scope>NUCLEOTIDE SEQUENCE [LARGE SCALE GENOMIC DNA]</scope>
    <source>
        <strain evidence="3">HuSjv2</strain>
        <tissue evidence="3">Worms</tissue>
    </source>
</reference>
<dbReference type="Pfam" id="PF00112">
    <property type="entry name" value="Peptidase_C1"/>
    <property type="match status" value="1"/>
</dbReference>
<evidence type="ECO:0000259" key="2">
    <source>
        <dbReference type="Pfam" id="PF00112"/>
    </source>
</evidence>
<keyword evidence="4" id="KW-1185">Reference proteome</keyword>
<proteinExistence type="predicted"/>
<dbReference type="Gene3D" id="3.90.70.10">
    <property type="entry name" value="Cysteine proteinases"/>
    <property type="match status" value="1"/>
</dbReference>
<dbReference type="EMBL" id="SKCS01000696">
    <property type="protein sequence ID" value="TNN04938.1"/>
    <property type="molecule type" value="Genomic_DNA"/>
</dbReference>
<feature type="non-terminal residue" evidence="3">
    <location>
        <position position="363"/>
    </location>
</feature>
<dbReference type="SUPFAM" id="SSF54001">
    <property type="entry name" value="Cysteine proteinases"/>
    <property type="match status" value="1"/>
</dbReference>
<dbReference type="Proteomes" id="UP000311919">
    <property type="component" value="Unassembled WGS sequence"/>
</dbReference>
<organism evidence="3 4">
    <name type="scientific">Schistosoma japonicum</name>
    <name type="common">Blood fluke</name>
    <dbReference type="NCBI Taxonomy" id="6182"/>
    <lineage>
        <taxon>Eukaryota</taxon>
        <taxon>Metazoa</taxon>
        <taxon>Spiralia</taxon>
        <taxon>Lophotrochozoa</taxon>
        <taxon>Platyhelminthes</taxon>
        <taxon>Trematoda</taxon>
        <taxon>Digenea</taxon>
        <taxon>Strigeidida</taxon>
        <taxon>Schistosomatoidea</taxon>
        <taxon>Schistosomatidae</taxon>
        <taxon>Schistosoma</taxon>
    </lineage>
</organism>
<feature type="chain" id="PRO_5021261100" evidence="1">
    <location>
        <begin position="18"/>
        <end position="363"/>
    </location>
</feature>
<keyword evidence="1" id="KW-0732">Signal</keyword>
<dbReference type="InterPro" id="IPR038765">
    <property type="entry name" value="Papain-like_cys_pep_sf"/>
</dbReference>
<dbReference type="InterPro" id="IPR000668">
    <property type="entry name" value="Peptidase_C1A_C"/>
</dbReference>
<dbReference type="AlphaFoldDB" id="A0A4Z2CL30"/>
<dbReference type="OrthoDB" id="640249at2759"/>
<evidence type="ECO:0000256" key="1">
    <source>
        <dbReference type="SAM" id="SignalP"/>
    </source>
</evidence>
<dbReference type="STRING" id="6182.A0A4Z2CL30"/>
<comment type="caution">
    <text evidence="3">The sequence shown here is derived from an EMBL/GenBank/DDBJ whole genome shotgun (WGS) entry which is preliminary data.</text>
</comment>
<protein>
    <submittedName>
        <fullName evidence="3">Cathepsin B-like cysteine proteinase</fullName>
    </submittedName>
</protein>
<sequence>MLKIAVCIVSLFTLLEAHVTTRNNQRIEPLSDEMISFINEHNFSVHSKLTAFSIIIVWLSGCRKAMTDRIVSNQVVNNQQNWAFDLISCCVRCGEWLSRWISWCSKENHTVVNRIHIPNNVSIIRKESMSCVWYENLQTAYVKQKCQKDTKHLDEQDKPFMVSSNEKSFQKEIMMNGPVEAAFDVYEDFLNLVDTCHTTHIDGVLRRGRPYWLMPIHGMKNGREKGLFSIVRGAVSAVGAISRFVSSRVCCENCDSSCDFVFARLSWECSKKERYLVVNPIHSQIHYCVLREVSPYNGKELLRQAQCKADISERYKTSISHHIMVRGSSSYNVMINESGIEKEIMMYRPVKVYLIYEDYLNNK</sequence>
<dbReference type="GO" id="GO:0006508">
    <property type="term" value="P:proteolysis"/>
    <property type="evidence" value="ECO:0007669"/>
    <property type="project" value="InterPro"/>
</dbReference>
<evidence type="ECO:0000313" key="3">
    <source>
        <dbReference type="EMBL" id="TNN04938.1"/>
    </source>
</evidence>
<feature type="domain" description="Peptidase C1A papain C-terminal" evidence="2">
    <location>
        <begin position="129"/>
        <end position="191"/>
    </location>
</feature>
<name>A0A4Z2CL30_SCHJA</name>
<feature type="signal peptide" evidence="1">
    <location>
        <begin position="1"/>
        <end position="17"/>
    </location>
</feature>
<evidence type="ECO:0000313" key="4">
    <source>
        <dbReference type="Proteomes" id="UP000311919"/>
    </source>
</evidence>
<dbReference type="GO" id="GO:0008234">
    <property type="term" value="F:cysteine-type peptidase activity"/>
    <property type="evidence" value="ECO:0007669"/>
    <property type="project" value="InterPro"/>
</dbReference>
<accession>A0A4Z2CL30</accession>
<gene>
    <name evidence="3" type="ORF">EWB00_010026</name>
</gene>